<organism evidence="1 2">
    <name type="scientific">Basidiobolus ranarum</name>
    <dbReference type="NCBI Taxonomy" id="34480"/>
    <lineage>
        <taxon>Eukaryota</taxon>
        <taxon>Fungi</taxon>
        <taxon>Fungi incertae sedis</taxon>
        <taxon>Zoopagomycota</taxon>
        <taxon>Entomophthoromycotina</taxon>
        <taxon>Basidiobolomycetes</taxon>
        <taxon>Basidiobolales</taxon>
        <taxon>Basidiobolaceae</taxon>
        <taxon>Basidiobolus</taxon>
    </lineage>
</organism>
<dbReference type="GO" id="GO:0004017">
    <property type="term" value="F:AMP kinase activity"/>
    <property type="evidence" value="ECO:0007669"/>
    <property type="project" value="UniProtKB-EC"/>
</dbReference>
<dbReference type="Proteomes" id="UP001479436">
    <property type="component" value="Unassembled WGS sequence"/>
</dbReference>
<evidence type="ECO:0000313" key="1">
    <source>
        <dbReference type="EMBL" id="KAK9719636.1"/>
    </source>
</evidence>
<dbReference type="InterPro" id="IPR006553">
    <property type="entry name" value="Leu-rich_rpt_Cys-con_subtyp"/>
</dbReference>
<reference evidence="1 2" key="1">
    <citation type="submission" date="2023-04" db="EMBL/GenBank/DDBJ databases">
        <title>Genome of Basidiobolus ranarum AG-B5.</title>
        <authorList>
            <person name="Stajich J.E."/>
            <person name="Carter-House D."/>
            <person name="Gryganskyi A."/>
        </authorList>
    </citation>
    <scope>NUCLEOTIDE SEQUENCE [LARGE SCALE GENOMIC DNA]</scope>
    <source>
        <strain evidence="1 2">AG-B5</strain>
    </source>
</reference>
<comment type="caution">
    <text evidence="1">The sequence shown here is derived from an EMBL/GenBank/DDBJ whole genome shotgun (WGS) entry which is preliminary data.</text>
</comment>
<dbReference type="EC" id="2.7.4.3" evidence="1"/>
<dbReference type="SMART" id="SM00367">
    <property type="entry name" value="LRR_CC"/>
    <property type="match status" value="4"/>
</dbReference>
<name>A0ABR2W4Q5_9FUNG</name>
<dbReference type="PANTHER" id="PTHR13318">
    <property type="entry name" value="PARTNER OF PAIRED, ISOFORM B-RELATED"/>
    <property type="match status" value="1"/>
</dbReference>
<dbReference type="SUPFAM" id="SSF52047">
    <property type="entry name" value="RNI-like"/>
    <property type="match status" value="1"/>
</dbReference>
<keyword evidence="2" id="KW-1185">Reference proteome</keyword>
<proteinExistence type="predicted"/>
<dbReference type="InterPro" id="IPR032675">
    <property type="entry name" value="LRR_dom_sf"/>
</dbReference>
<sequence length="495" mass="57215">MRKSLNQSCLREIFVWLKKDAITLYQCCLVQNDWLQAGARELYSNPYQYFTPLFEQTQQLRALLLFQTFLESTLKTKENLSSENTKEPLLDYLCLLRSVDLTWFKRLLLIYCPEENQRVLHQDVIRRVFQVYMKYPISVRHLVHTQTFQLEELFQNPLALSSLSRLEICWRFLETQTANEFLQLVSLNCQQLTSLNINFNRSISFELQGVKEILKKQTHGTLKTFRLRKIQLRPKHLDEIMDGLLSGPKDTLLTLGLEQCTLFPGSSLEKVGKLPNLRTLEFGFCYGLCDSHLTHLAESCSNLRNLNLSHTSITITSVRVIIERLGSRLKRLDVSYPYRVDHSLDSCIPLLSQNAKNLVQFKMKGIRYGYPAIEELIESCANLRSLSLGTPYRQEANLADRLLTRIICKCSQLRELDLGNTKITTNGLNALSKTNLKLGEILCVGLNSITANQMYPELNIESNPFWEEEEEEEEDEHSEQAFLLPSNFFTKSGSF</sequence>
<protein>
    <submittedName>
        <fullName evidence="1">Dynein regulatory complex subunit 6</fullName>
        <ecNumber evidence="1">2.7.4.3</ecNumber>
    </submittedName>
</protein>
<dbReference type="Gene3D" id="3.80.10.10">
    <property type="entry name" value="Ribonuclease Inhibitor"/>
    <property type="match status" value="1"/>
</dbReference>
<keyword evidence="1" id="KW-0808">Transferase</keyword>
<gene>
    <name evidence="1" type="primary">FBXL13</name>
    <name evidence="1" type="ORF">K7432_004634</name>
</gene>
<dbReference type="EMBL" id="JASJQH010007039">
    <property type="protein sequence ID" value="KAK9719636.1"/>
    <property type="molecule type" value="Genomic_DNA"/>
</dbReference>
<accession>A0ABR2W4Q5</accession>
<evidence type="ECO:0000313" key="2">
    <source>
        <dbReference type="Proteomes" id="UP001479436"/>
    </source>
</evidence>